<dbReference type="Gene3D" id="1.10.10.60">
    <property type="entry name" value="Homeodomain-like"/>
    <property type="match status" value="1"/>
</dbReference>
<dbReference type="GO" id="GO:0003700">
    <property type="term" value="F:DNA-binding transcription factor activity"/>
    <property type="evidence" value="ECO:0007669"/>
    <property type="project" value="InterPro"/>
</dbReference>
<accession>A0A5Q0QAL0</accession>
<dbReference type="Proteomes" id="UP000326921">
    <property type="component" value="Chromosome"/>
</dbReference>
<dbReference type="InterPro" id="IPR009057">
    <property type="entry name" value="Homeodomain-like_sf"/>
</dbReference>
<keyword evidence="5" id="KW-1185">Reference proteome</keyword>
<sequence>MRLYSIIPQLDTITYDLEIADQFSHEAIVHREDLEIHRTDLVSIQIKKLFSAGFFIEEFRAKTTQMLSEEFDASGEHVRFLFYLHGSTSVQNGAGGQNYKHDVGTLLHNYLHNQGASGQMIIEPAEELNYLLLKMSRSFYLSITAGESWIMNDNFHQYILSGLVENRPNESYAIDLHMLKIFEEIFHGTKRFSINTYIYVVLKLKELLFLVHQSRNYANGNQIEAPFRETLLKVKAYLEMNLENPPNAQELAAHFKYNEKNLKRDFKQYFGTSIYAFIVRNRMEVARSLLGNNYNVNELSIRLGYRSVSHCIKVFRKHHGYTPHELLKFEAITNSRK</sequence>
<dbReference type="InterPro" id="IPR018060">
    <property type="entry name" value="HTH_AraC"/>
</dbReference>
<dbReference type="RefSeq" id="WP_153511807.1">
    <property type="nucleotide sequence ID" value="NZ_CP045652.1"/>
</dbReference>
<evidence type="ECO:0000259" key="3">
    <source>
        <dbReference type="PROSITE" id="PS01124"/>
    </source>
</evidence>
<proteinExistence type="predicted"/>
<evidence type="ECO:0000313" key="5">
    <source>
        <dbReference type="Proteomes" id="UP000326921"/>
    </source>
</evidence>
<dbReference type="GO" id="GO:0043565">
    <property type="term" value="F:sequence-specific DNA binding"/>
    <property type="evidence" value="ECO:0007669"/>
    <property type="project" value="InterPro"/>
</dbReference>
<keyword evidence="1" id="KW-0805">Transcription regulation</keyword>
<dbReference type="AlphaFoldDB" id="A0A5Q0QAL0"/>
<name>A0A5Q0QAL0_9SPHI</name>
<evidence type="ECO:0000313" key="4">
    <source>
        <dbReference type="EMBL" id="QGA26965.1"/>
    </source>
</evidence>
<organism evidence="4 5">
    <name type="scientific">Sphingobacterium zhuxiongii</name>
    <dbReference type="NCBI Taxonomy" id="2662364"/>
    <lineage>
        <taxon>Bacteria</taxon>
        <taxon>Pseudomonadati</taxon>
        <taxon>Bacteroidota</taxon>
        <taxon>Sphingobacteriia</taxon>
        <taxon>Sphingobacteriales</taxon>
        <taxon>Sphingobacteriaceae</taxon>
        <taxon>Sphingobacterium</taxon>
    </lineage>
</organism>
<dbReference type="PANTHER" id="PTHR47893:SF1">
    <property type="entry name" value="REGULATORY PROTEIN PCHR"/>
    <property type="match status" value="1"/>
</dbReference>
<gene>
    <name evidence="4" type="ORF">GFH32_11840</name>
</gene>
<evidence type="ECO:0000256" key="1">
    <source>
        <dbReference type="ARBA" id="ARBA00023015"/>
    </source>
</evidence>
<dbReference type="Pfam" id="PF12833">
    <property type="entry name" value="HTH_18"/>
    <property type="match status" value="1"/>
</dbReference>
<keyword evidence="2" id="KW-0804">Transcription</keyword>
<dbReference type="PANTHER" id="PTHR47893">
    <property type="entry name" value="REGULATORY PROTEIN PCHR"/>
    <property type="match status" value="1"/>
</dbReference>
<dbReference type="SMART" id="SM00342">
    <property type="entry name" value="HTH_ARAC"/>
    <property type="match status" value="1"/>
</dbReference>
<dbReference type="InterPro" id="IPR053142">
    <property type="entry name" value="PchR_regulatory_protein"/>
</dbReference>
<dbReference type="SUPFAM" id="SSF46689">
    <property type="entry name" value="Homeodomain-like"/>
    <property type="match status" value="2"/>
</dbReference>
<dbReference type="EMBL" id="CP045652">
    <property type="protein sequence ID" value="QGA26965.1"/>
    <property type="molecule type" value="Genomic_DNA"/>
</dbReference>
<reference evidence="4 5" key="1">
    <citation type="submission" date="2019-10" db="EMBL/GenBank/DDBJ databases">
        <authorList>
            <person name="Dong K."/>
        </authorList>
    </citation>
    <scope>NUCLEOTIDE SEQUENCE [LARGE SCALE GENOMIC DNA]</scope>
    <source>
        <strain evidence="5">dk4302</strain>
    </source>
</reference>
<feature type="domain" description="HTH araC/xylS-type" evidence="3">
    <location>
        <begin position="232"/>
        <end position="329"/>
    </location>
</feature>
<protein>
    <submittedName>
        <fullName evidence="4">Helix-turn-helix domain-containing protein</fullName>
    </submittedName>
</protein>
<dbReference type="PROSITE" id="PS01124">
    <property type="entry name" value="HTH_ARAC_FAMILY_2"/>
    <property type="match status" value="1"/>
</dbReference>
<evidence type="ECO:0000256" key="2">
    <source>
        <dbReference type="ARBA" id="ARBA00023163"/>
    </source>
</evidence>
<dbReference type="KEGG" id="sphe:GFH32_11840"/>